<dbReference type="PROSITE" id="PS00071">
    <property type="entry name" value="GAPDH"/>
    <property type="match status" value="1"/>
</dbReference>
<dbReference type="CDD" id="cd18126">
    <property type="entry name" value="GAPDH_I_C"/>
    <property type="match status" value="1"/>
</dbReference>
<feature type="active site" description="Nucleophile" evidence="7">
    <location>
        <position position="151"/>
    </location>
</feature>
<dbReference type="NCBIfam" id="TIGR01534">
    <property type="entry name" value="GAPDH-I"/>
    <property type="match status" value="1"/>
</dbReference>
<dbReference type="EMBL" id="JAPQKL010000001">
    <property type="protein sequence ID" value="KAJ5146546.1"/>
    <property type="molecule type" value="Genomic_DNA"/>
</dbReference>
<evidence type="ECO:0000256" key="6">
    <source>
        <dbReference type="ARBA" id="ARBA00023152"/>
    </source>
</evidence>
<evidence type="ECO:0000256" key="11">
    <source>
        <dbReference type="RuleBase" id="RU000397"/>
    </source>
</evidence>
<feature type="binding site" evidence="9">
    <location>
        <position position="34"/>
    </location>
    <ligand>
        <name>NAD(+)</name>
        <dbReference type="ChEBI" id="CHEBI:57540"/>
    </ligand>
</feature>
<comment type="caution">
    <text evidence="14">The sequence shown here is derived from an EMBL/GenBank/DDBJ whole genome shotgun (WGS) entry which is preliminary data.</text>
</comment>
<evidence type="ECO:0000256" key="2">
    <source>
        <dbReference type="ARBA" id="ARBA00007406"/>
    </source>
</evidence>
<comment type="catalytic activity">
    <reaction evidence="12">
        <text>D-glyceraldehyde 3-phosphate + phosphate + NAD(+) = (2R)-3-phospho-glyceroyl phosphate + NADH + H(+)</text>
        <dbReference type="Rhea" id="RHEA:10300"/>
        <dbReference type="ChEBI" id="CHEBI:15378"/>
        <dbReference type="ChEBI" id="CHEBI:43474"/>
        <dbReference type="ChEBI" id="CHEBI:57540"/>
        <dbReference type="ChEBI" id="CHEBI:57604"/>
        <dbReference type="ChEBI" id="CHEBI:57945"/>
        <dbReference type="ChEBI" id="CHEBI:59776"/>
        <dbReference type="EC" id="1.2.1.12"/>
    </reaction>
</comment>
<keyword evidence="15" id="KW-1185">Reference proteome</keyword>
<evidence type="ECO:0000259" key="13">
    <source>
        <dbReference type="SMART" id="SM00846"/>
    </source>
</evidence>
<feature type="binding site" evidence="8">
    <location>
        <begin position="210"/>
        <end position="211"/>
    </location>
    <ligand>
        <name>D-glyceraldehyde 3-phosphate</name>
        <dbReference type="ChEBI" id="CHEBI:59776"/>
    </ligand>
</feature>
<dbReference type="GO" id="GO:0004365">
    <property type="term" value="F:glyceraldehyde-3-phosphate dehydrogenase (NAD+) (phosphorylating) activity"/>
    <property type="evidence" value="ECO:0007669"/>
    <property type="project" value="UniProtKB-UniRule"/>
</dbReference>
<comment type="subunit">
    <text evidence="3 12">Homotetramer.</text>
</comment>
<dbReference type="InterPro" id="IPR020829">
    <property type="entry name" value="GlycerAld_3-P_DH_cat"/>
</dbReference>
<dbReference type="Gene3D" id="3.40.50.720">
    <property type="entry name" value="NAD(P)-binding Rossmann-like Domain"/>
    <property type="match status" value="1"/>
</dbReference>
<dbReference type="Proteomes" id="UP001149079">
    <property type="component" value="Unassembled WGS sequence"/>
</dbReference>
<dbReference type="PRINTS" id="PR00078">
    <property type="entry name" value="G3PDHDRGNASE"/>
</dbReference>
<feature type="site" description="Activates thiol group during catalysis" evidence="10">
    <location>
        <position position="178"/>
    </location>
</feature>
<dbReference type="GO" id="GO:0006006">
    <property type="term" value="P:glucose metabolic process"/>
    <property type="evidence" value="ECO:0007669"/>
    <property type="project" value="InterPro"/>
</dbReference>
<dbReference type="InterPro" id="IPR006424">
    <property type="entry name" value="Glyceraldehyde-3-P_DH_1"/>
</dbReference>
<dbReference type="AlphaFoldDB" id="A0A9W9LC34"/>
<keyword evidence="4 12" id="KW-0560">Oxidoreductase</keyword>
<evidence type="ECO:0000256" key="12">
    <source>
        <dbReference type="RuleBase" id="RU361160"/>
    </source>
</evidence>
<feature type="binding site" evidence="8">
    <location>
        <position position="233"/>
    </location>
    <ligand>
        <name>D-glyceraldehyde 3-phosphate</name>
        <dbReference type="ChEBI" id="CHEBI:59776"/>
    </ligand>
</feature>
<evidence type="ECO:0000313" key="15">
    <source>
        <dbReference type="Proteomes" id="UP001149079"/>
    </source>
</evidence>
<reference evidence="14" key="1">
    <citation type="submission" date="2022-11" db="EMBL/GenBank/DDBJ databases">
        <authorList>
            <person name="Petersen C."/>
        </authorList>
    </citation>
    <scope>NUCLEOTIDE SEQUENCE</scope>
    <source>
        <strain evidence="14">IBT 22155</strain>
    </source>
</reference>
<evidence type="ECO:0000256" key="7">
    <source>
        <dbReference type="PIRSR" id="PIRSR000149-1"/>
    </source>
</evidence>
<dbReference type="GO" id="GO:0051287">
    <property type="term" value="F:NAD binding"/>
    <property type="evidence" value="ECO:0007669"/>
    <property type="project" value="UniProtKB-UniRule"/>
</dbReference>
<dbReference type="Pfam" id="PF02800">
    <property type="entry name" value="Gp_dh_C"/>
    <property type="match status" value="1"/>
</dbReference>
<dbReference type="GO" id="GO:0006096">
    <property type="term" value="P:glycolytic process"/>
    <property type="evidence" value="ECO:0007669"/>
    <property type="project" value="UniProtKB-KW"/>
</dbReference>
<evidence type="ECO:0000256" key="5">
    <source>
        <dbReference type="ARBA" id="ARBA00023027"/>
    </source>
</evidence>
<feature type="binding site" evidence="8">
    <location>
        <position position="181"/>
    </location>
    <ligand>
        <name>D-glyceraldehyde 3-phosphate</name>
        <dbReference type="ChEBI" id="CHEBI:59776"/>
    </ligand>
</feature>
<dbReference type="GO" id="GO:0005829">
    <property type="term" value="C:cytosol"/>
    <property type="evidence" value="ECO:0007669"/>
    <property type="project" value="TreeGrafter"/>
</dbReference>
<dbReference type="PIRSF" id="PIRSF000149">
    <property type="entry name" value="GAP_DH"/>
    <property type="match status" value="1"/>
</dbReference>
<dbReference type="InterPro" id="IPR020831">
    <property type="entry name" value="GlycerAld/Erythrose_P_DH"/>
</dbReference>
<evidence type="ECO:0000256" key="9">
    <source>
        <dbReference type="PIRSR" id="PIRSR000149-3"/>
    </source>
</evidence>
<evidence type="ECO:0000256" key="3">
    <source>
        <dbReference type="ARBA" id="ARBA00011881"/>
    </source>
</evidence>
<reference evidence="14" key="2">
    <citation type="journal article" date="2023" name="IMA Fungus">
        <title>Comparative genomic study of the Penicillium genus elucidates a diverse pangenome and 15 lateral gene transfer events.</title>
        <authorList>
            <person name="Petersen C."/>
            <person name="Sorensen T."/>
            <person name="Nielsen M.R."/>
            <person name="Sondergaard T.E."/>
            <person name="Sorensen J.L."/>
            <person name="Fitzpatrick D.A."/>
            <person name="Frisvad J.C."/>
            <person name="Nielsen K.L."/>
        </authorList>
    </citation>
    <scope>NUCLEOTIDE SEQUENCE</scope>
    <source>
        <strain evidence="14">IBT 22155</strain>
    </source>
</reference>
<comment type="similarity">
    <text evidence="2 11">Belongs to the glyceraldehyde-3-phosphate dehydrogenase family.</text>
</comment>
<keyword evidence="5 9" id="KW-0520">NAD</keyword>
<keyword evidence="9" id="KW-0547">Nucleotide-binding</keyword>
<dbReference type="FunFam" id="3.40.50.720:FF:000020">
    <property type="entry name" value="Glyceraldehyde-3-phosphate dehydrogenase"/>
    <property type="match status" value="1"/>
</dbReference>
<dbReference type="PANTHER" id="PTHR10836:SF76">
    <property type="entry name" value="GLYCERALDEHYDE-3-PHOSPHATE DEHYDROGENASE-RELATED"/>
    <property type="match status" value="1"/>
</dbReference>
<dbReference type="InterPro" id="IPR020830">
    <property type="entry name" value="GlycerAld_3-P_DH_AS"/>
</dbReference>
<dbReference type="Gene3D" id="3.30.360.10">
    <property type="entry name" value="Dihydrodipicolinate Reductase, domain 2"/>
    <property type="match status" value="1"/>
</dbReference>
<dbReference type="FunFam" id="3.30.360.10:FF:000001">
    <property type="entry name" value="Glyceraldehyde-3-phosphate dehydrogenase"/>
    <property type="match status" value="1"/>
</dbReference>
<feature type="binding site" evidence="9">
    <location>
        <begin position="12"/>
        <end position="13"/>
    </location>
    <ligand>
        <name>NAD(+)</name>
        <dbReference type="ChEBI" id="CHEBI:57540"/>
    </ligand>
</feature>
<evidence type="ECO:0000256" key="4">
    <source>
        <dbReference type="ARBA" id="ARBA00023002"/>
    </source>
</evidence>
<keyword evidence="6 12" id="KW-0324">Glycolysis</keyword>
<dbReference type="GO" id="GO:0050661">
    <property type="term" value="F:NADP binding"/>
    <property type="evidence" value="ECO:0007669"/>
    <property type="project" value="InterPro"/>
</dbReference>
<feature type="binding site" evidence="9">
    <location>
        <position position="79"/>
    </location>
    <ligand>
        <name>NAD(+)</name>
        <dbReference type="ChEBI" id="CHEBI:57540"/>
    </ligand>
</feature>
<protein>
    <recommendedName>
        <fullName evidence="12">Glyceraldehyde-3-phosphate dehydrogenase</fullName>
        <ecNumber evidence="12">1.2.1.12</ecNumber>
    </recommendedName>
</protein>
<proteinExistence type="inferred from homology"/>
<dbReference type="OrthoDB" id="1152826at2759"/>
<sequence length="337" mass="35985">MVVKVGINGFGRIGRIVFRNAINDPNVEIVAVNDPFIETHYAAYMLKYDSTHGQFKGSIEAANDGLVVNGKKVTFFAERDPAAIPWGKAGADYIVESTGVFTTQEKASAHLKGGAKKVIISAPSADAPMFVMGVNNKSYTKDVNVLSNASCTTNCLAPLAKVINDNFGIVEGLMTTVHSYTATQKTVDAPSSKDWRGGRTAAQNIIPSSTGAAKAVGKVIPQLNGKLTGMAMRVPTSNVSVVDLTCRIEKGATYEEIKAVVKAASENGELKGILGYTEDEIVSTDLNGDDRSSIFDAKAGIALNSNFVKLVSWYDNEWGYSRRVVDLITYIAGVDGQ</sequence>
<feature type="binding site" evidence="9">
    <location>
        <position position="316"/>
    </location>
    <ligand>
        <name>NAD(+)</name>
        <dbReference type="ChEBI" id="CHEBI:57540"/>
    </ligand>
</feature>
<feature type="domain" description="Glyceraldehyde 3-phosphate dehydrogenase NAD(P) binding" evidence="13">
    <location>
        <begin position="3"/>
        <end position="151"/>
    </location>
</feature>
<dbReference type="GeneID" id="81401024"/>
<feature type="binding site" evidence="9">
    <location>
        <position position="121"/>
    </location>
    <ligand>
        <name>NAD(+)</name>
        <dbReference type="ChEBI" id="CHEBI:57540"/>
    </ligand>
</feature>
<evidence type="ECO:0000256" key="1">
    <source>
        <dbReference type="ARBA" id="ARBA00004869"/>
    </source>
</evidence>
<dbReference type="EC" id="1.2.1.12" evidence="12"/>
<organism evidence="14 15">
    <name type="scientific">Penicillium bovifimosum</name>
    <dbReference type="NCBI Taxonomy" id="126998"/>
    <lineage>
        <taxon>Eukaryota</taxon>
        <taxon>Fungi</taxon>
        <taxon>Dikarya</taxon>
        <taxon>Ascomycota</taxon>
        <taxon>Pezizomycotina</taxon>
        <taxon>Eurotiomycetes</taxon>
        <taxon>Eurotiomycetidae</taxon>
        <taxon>Eurotiales</taxon>
        <taxon>Aspergillaceae</taxon>
        <taxon>Penicillium</taxon>
    </lineage>
</organism>
<comment type="pathway">
    <text evidence="1 12">Carbohydrate degradation; glycolysis; pyruvate from D-glyceraldehyde 3-phosphate: step 1/5.</text>
</comment>
<dbReference type="SUPFAM" id="SSF55347">
    <property type="entry name" value="Glyceraldehyde-3-phosphate dehydrogenase-like, C-terminal domain"/>
    <property type="match status" value="1"/>
</dbReference>
<feature type="binding site" evidence="8">
    <location>
        <begin position="150"/>
        <end position="152"/>
    </location>
    <ligand>
        <name>D-glyceraldehyde 3-phosphate</name>
        <dbReference type="ChEBI" id="CHEBI:59776"/>
    </ligand>
</feature>
<accession>A0A9W9LC34</accession>
<name>A0A9W9LC34_9EURO</name>
<dbReference type="CDD" id="cd05214">
    <property type="entry name" value="GAPDH_I_N"/>
    <property type="match status" value="1"/>
</dbReference>
<dbReference type="SMART" id="SM00846">
    <property type="entry name" value="Gp_dh_N"/>
    <property type="match status" value="1"/>
</dbReference>
<evidence type="ECO:0000313" key="14">
    <source>
        <dbReference type="EMBL" id="KAJ5146546.1"/>
    </source>
</evidence>
<dbReference type="InterPro" id="IPR020828">
    <property type="entry name" value="GlycerAld_3-P_DH_NAD(P)-bd"/>
</dbReference>
<dbReference type="PANTHER" id="PTHR10836">
    <property type="entry name" value="GLYCERALDEHYDE 3-PHOSPHATE DEHYDROGENASE"/>
    <property type="match status" value="1"/>
</dbReference>
<dbReference type="SUPFAM" id="SSF51735">
    <property type="entry name" value="NAD(P)-binding Rossmann-fold domains"/>
    <property type="match status" value="1"/>
</dbReference>
<dbReference type="InterPro" id="IPR036291">
    <property type="entry name" value="NAD(P)-bd_dom_sf"/>
</dbReference>
<dbReference type="Pfam" id="PF00044">
    <property type="entry name" value="Gp_dh_N"/>
    <property type="match status" value="1"/>
</dbReference>
<dbReference type="RefSeq" id="XP_056527020.1">
    <property type="nucleotide sequence ID" value="XM_056661854.1"/>
</dbReference>
<evidence type="ECO:0000256" key="8">
    <source>
        <dbReference type="PIRSR" id="PIRSR000149-2"/>
    </source>
</evidence>
<gene>
    <name evidence="14" type="ORF">N7515_001110</name>
</gene>
<evidence type="ECO:0000256" key="10">
    <source>
        <dbReference type="PIRSR" id="PIRSR000149-4"/>
    </source>
</evidence>